<reference evidence="1" key="1">
    <citation type="journal article" date="2019" name="Sci. Rep.">
        <title>Draft genome of Tanacetum cinerariifolium, the natural source of mosquito coil.</title>
        <authorList>
            <person name="Yamashiro T."/>
            <person name="Shiraishi A."/>
            <person name="Satake H."/>
            <person name="Nakayama K."/>
        </authorList>
    </citation>
    <scope>NUCLEOTIDE SEQUENCE</scope>
</reference>
<name>A0A6L2N6K9_TANCI</name>
<sequence length="87" mass="10234">MGDFDRKRKSRDWEVKAKDKLGSDFGIRVCLLPFKFSSGEEEPRGMSIRQKINLDILPEEAHKYYAQFKPLEVIKQPDDEQVWFATV</sequence>
<comment type="caution">
    <text evidence="1">The sequence shown here is derived from an EMBL/GenBank/DDBJ whole genome shotgun (WGS) entry which is preliminary data.</text>
</comment>
<dbReference type="AlphaFoldDB" id="A0A6L2N6K9"/>
<organism evidence="1">
    <name type="scientific">Tanacetum cinerariifolium</name>
    <name type="common">Dalmatian daisy</name>
    <name type="synonym">Chrysanthemum cinerariifolium</name>
    <dbReference type="NCBI Taxonomy" id="118510"/>
    <lineage>
        <taxon>Eukaryota</taxon>
        <taxon>Viridiplantae</taxon>
        <taxon>Streptophyta</taxon>
        <taxon>Embryophyta</taxon>
        <taxon>Tracheophyta</taxon>
        <taxon>Spermatophyta</taxon>
        <taxon>Magnoliopsida</taxon>
        <taxon>eudicotyledons</taxon>
        <taxon>Gunneridae</taxon>
        <taxon>Pentapetalae</taxon>
        <taxon>asterids</taxon>
        <taxon>campanulids</taxon>
        <taxon>Asterales</taxon>
        <taxon>Asteraceae</taxon>
        <taxon>Asteroideae</taxon>
        <taxon>Anthemideae</taxon>
        <taxon>Anthemidinae</taxon>
        <taxon>Tanacetum</taxon>
    </lineage>
</organism>
<gene>
    <name evidence="1" type="ORF">Tci_052132</name>
</gene>
<protein>
    <submittedName>
        <fullName evidence="1">Uncharacterized protein</fullName>
    </submittedName>
</protein>
<evidence type="ECO:0000313" key="1">
    <source>
        <dbReference type="EMBL" id="GEU80154.1"/>
    </source>
</evidence>
<accession>A0A6L2N6K9</accession>
<proteinExistence type="predicted"/>
<dbReference type="EMBL" id="BKCJ010008020">
    <property type="protein sequence ID" value="GEU80154.1"/>
    <property type="molecule type" value="Genomic_DNA"/>
</dbReference>